<dbReference type="EMBL" id="JAYMYS010000003">
    <property type="protein sequence ID" value="KAK7401142.1"/>
    <property type="molecule type" value="Genomic_DNA"/>
</dbReference>
<accession>A0AAN9SNE0</accession>
<comment type="caution">
    <text evidence="2">The sequence shown here is derived from an EMBL/GenBank/DDBJ whole genome shotgun (WGS) entry which is preliminary data.</text>
</comment>
<protein>
    <submittedName>
        <fullName evidence="2">Uncharacterized protein</fullName>
    </submittedName>
</protein>
<reference evidence="2 3" key="1">
    <citation type="submission" date="2024-01" db="EMBL/GenBank/DDBJ databases">
        <title>The genomes of 5 underutilized Papilionoideae crops provide insights into root nodulation and disease resistanc.</title>
        <authorList>
            <person name="Jiang F."/>
        </authorList>
    </citation>
    <scope>NUCLEOTIDE SEQUENCE [LARGE SCALE GENOMIC DNA]</scope>
    <source>
        <strain evidence="2">DUOXIRENSHENG_FW03</strain>
        <tissue evidence="2">Leaves</tissue>
    </source>
</reference>
<gene>
    <name evidence="2" type="ORF">VNO78_12461</name>
</gene>
<organism evidence="2 3">
    <name type="scientific">Psophocarpus tetragonolobus</name>
    <name type="common">Winged bean</name>
    <name type="synonym">Dolichos tetragonolobus</name>
    <dbReference type="NCBI Taxonomy" id="3891"/>
    <lineage>
        <taxon>Eukaryota</taxon>
        <taxon>Viridiplantae</taxon>
        <taxon>Streptophyta</taxon>
        <taxon>Embryophyta</taxon>
        <taxon>Tracheophyta</taxon>
        <taxon>Spermatophyta</taxon>
        <taxon>Magnoliopsida</taxon>
        <taxon>eudicotyledons</taxon>
        <taxon>Gunneridae</taxon>
        <taxon>Pentapetalae</taxon>
        <taxon>rosids</taxon>
        <taxon>fabids</taxon>
        <taxon>Fabales</taxon>
        <taxon>Fabaceae</taxon>
        <taxon>Papilionoideae</taxon>
        <taxon>50 kb inversion clade</taxon>
        <taxon>NPAAA clade</taxon>
        <taxon>indigoferoid/millettioid clade</taxon>
        <taxon>Phaseoleae</taxon>
        <taxon>Psophocarpus</taxon>
    </lineage>
</organism>
<dbReference type="Proteomes" id="UP001386955">
    <property type="component" value="Unassembled WGS sequence"/>
</dbReference>
<evidence type="ECO:0000313" key="3">
    <source>
        <dbReference type="Proteomes" id="UP001386955"/>
    </source>
</evidence>
<sequence length="76" mass="8447">MVDGRLENREQATKLGEDGRRKTTKVAQAITNNQATTAVAAWNLLKDHAVKESTSFDEIDAIDATPFNIALHYPFM</sequence>
<keyword evidence="3" id="KW-1185">Reference proteome</keyword>
<name>A0AAN9SNE0_PSOTE</name>
<evidence type="ECO:0000313" key="2">
    <source>
        <dbReference type="EMBL" id="KAK7401142.1"/>
    </source>
</evidence>
<dbReference type="AlphaFoldDB" id="A0AAN9SNE0"/>
<proteinExistence type="predicted"/>
<evidence type="ECO:0000256" key="1">
    <source>
        <dbReference type="SAM" id="MobiDB-lite"/>
    </source>
</evidence>
<feature type="region of interest" description="Disordered" evidence="1">
    <location>
        <begin position="1"/>
        <end position="23"/>
    </location>
</feature>
<feature type="compositionally biased region" description="Basic and acidic residues" evidence="1">
    <location>
        <begin position="1"/>
        <end position="21"/>
    </location>
</feature>